<name>A0A4V3CXB0_9MICO</name>
<evidence type="ECO:0000313" key="1">
    <source>
        <dbReference type="EMBL" id="TDP89518.1"/>
    </source>
</evidence>
<organism evidence="1 2">
    <name type="scientific">Leucobacter luti</name>
    <dbReference type="NCBI Taxonomy" id="340320"/>
    <lineage>
        <taxon>Bacteria</taxon>
        <taxon>Bacillati</taxon>
        <taxon>Actinomycetota</taxon>
        <taxon>Actinomycetes</taxon>
        <taxon>Micrococcales</taxon>
        <taxon>Microbacteriaceae</taxon>
        <taxon>Leucobacter</taxon>
    </lineage>
</organism>
<proteinExistence type="predicted"/>
<reference evidence="1 2" key="1">
    <citation type="submission" date="2019-03" db="EMBL/GenBank/DDBJ databases">
        <title>Genomic analyses of the natural microbiome of Caenorhabditis elegans.</title>
        <authorList>
            <person name="Samuel B."/>
        </authorList>
    </citation>
    <scope>NUCLEOTIDE SEQUENCE [LARGE SCALE GENOMIC DNA]</scope>
    <source>
        <strain evidence="1 2">JUb18</strain>
    </source>
</reference>
<dbReference type="RefSeq" id="WP_133617771.1">
    <property type="nucleotide sequence ID" value="NZ_SNYA01000009.1"/>
</dbReference>
<gene>
    <name evidence="1" type="ORF">EDF62_3249</name>
</gene>
<evidence type="ECO:0000313" key="2">
    <source>
        <dbReference type="Proteomes" id="UP000295601"/>
    </source>
</evidence>
<dbReference type="EMBL" id="SNYA01000009">
    <property type="protein sequence ID" value="TDP89518.1"/>
    <property type="molecule type" value="Genomic_DNA"/>
</dbReference>
<sequence length="121" mass="13488">MSQRSQDLEVIGRSTEIGNPIVPVAHEDLRALVSELDEFRAALMHRGLAEANLQKLVEHAMRPGETFALAALRLIQSQHREIEQMREQFEAIANDAAEPEDTSPADDLDNALKILGFTEVE</sequence>
<dbReference type="Proteomes" id="UP000295601">
    <property type="component" value="Unassembled WGS sequence"/>
</dbReference>
<accession>A0A4V3CXB0</accession>
<keyword evidence="2" id="KW-1185">Reference proteome</keyword>
<comment type="caution">
    <text evidence="1">The sequence shown here is derived from an EMBL/GenBank/DDBJ whole genome shotgun (WGS) entry which is preliminary data.</text>
</comment>
<dbReference type="AlphaFoldDB" id="A0A4V3CXB0"/>
<protein>
    <submittedName>
        <fullName evidence="1">Uncharacterized protein</fullName>
    </submittedName>
</protein>